<gene>
    <name evidence="1" type="ORF">FC756_10435</name>
</gene>
<reference evidence="1 2" key="1">
    <citation type="submission" date="2019-04" db="EMBL/GenBank/DDBJ databases">
        <title>Lysinibacillus genome sequencing.</title>
        <authorList>
            <person name="Dunlap C."/>
        </authorList>
    </citation>
    <scope>NUCLEOTIDE SEQUENCE [LARGE SCALE GENOMIC DNA]</scope>
    <source>
        <strain evidence="1 2">CCTCC AB 2010389</strain>
    </source>
</reference>
<evidence type="ECO:0000313" key="2">
    <source>
        <dbReference type="Proteomes" id="UP000308744"/>
    </source>
</evidence>
<dbReference type="EMBL" id="SZPU01000035">
    <property type="protein sequence ID" value="TKI68553.1"/>
    <property type="molecule type" value="Genomic_DNA"/>
</dbReference>
<comment type="caution">
    <text evidence="1">The sequence shown here is derived from an EMBL/GenBank/DDBJ whole genome shotgun (WGS) entry which is preliminary data.</text>
</comment>
<proteinExistence type="predicted"/>
<sequence>MLPNDALGTSNNKDLIKSIYVIIEVTFQIILNGVEMLKSYFYISILLGTLALSGCINDETDNTEATAESLTNERSRTINNETDTTKIVEVEKIPLNLTQEQKEEYYQKYVAIIESVNAENNEDFELELEPITDFLDEYWIEIEDFEKLAKERANASIVVLENNERFNPMIVPKTVALKIGSKTANIIFKGSFDTQLNENTSKGRQLFSVFNGISSEAADANGSWTQLGYEESLIEGSTVYKIAVGGKYSQSGIISSHIIEMEFDCNIYGGIS</sequence>
<name>A0A4V5TLP8_9BACI</name>
<dbReference type="AlphaFoldDB" id="A0A4V5TLP8"/>
<organism evidence="1 2">
    <name type="scientific">Lysinibacillus mangiferihumi</name>
    <dbReference type="NCBI Taxonomy" id="1130819"/>
    <lineage>
        <taxon>Bacteria</taxon>
        <taxon>Bacillati</taxon>
        <taxon>Bacillota</taxon>
        <taxon>Bacilli</taxon>
        <taxon>Bacillales</taxon>
        <taxon>Bacillaceae</taxon>
        <taxon>Lysinibacillus</taxon>
    </lineage>
</organism>
<keyword evidence="2" id="KW-1185">Reference proteome</keyword>
<evidence type="ECO:0000313" key="1">
    <source>
        <dbReference type="EMBL" id="TKI68553.1"/>
    </source>
</evidence>
<dbReference type="Proteomes" id="UP000308744">
    <property type="component" value="Unassembled WGS sequence"/>
</dbReference>
<protein>
    <submittedName>
        <fullName evidence="1">Uncharacterized protein</fullName>
    </submittedName>
</protein>
<dbReference type="RefSeq" id="WP_137067755.1">
    <property type="nucleotide sequence ID" value="NZ_PYWM01000003.1"/>
</dbReference>
<accession>A0A4V5TLP8</accession>